<feature type="binding site" evidence="4">
    <location>
        <position position="361"/>
    </location>
    <ligand>
        <name>Mn(2+)</name>
        <dbReference type="ChEBI" id="CHEBI:29035"/>
        <label>1</label>
    </ligand>
</feature>
<accession>A0ABQ2GE45</accession>
<dbReference type="Proteomes" id="UP000639973">
    <property type="component" value="Unassembled WGS sequence"/>
</dbReference>
<dbReference type="PIRSF" id="PIRSF001491">
    <property type="entry name" value="Ppentomutase"/>
    <property type="match status" value="1"/>
</dbReference>
<comment type="cofactor">
    <cofactor evidence="4">
        <name>Mn(2+)</name>
        <dbReference type="ChEBI" id="CHEBI:29035"/>
    </cofactor>
    <text evidence="4">Binds 2 manganese ions.</text>
</comment>
<evidence type="ECO:0000259" key="6">
    <source>
        <dbReference type="Pfam" id="PF01676"/>
    </source>
</evidence>
<dbReference type="SUPFAM" id="SSF53649">
    <property type="entry name" value="Alkaline phosphatase-like"/>
    <property type="match status" value="1"/>
</dbReference>
<name>A0ABQ2GE45_9DEIO</name>
<evidence type="ECO:0000256" key="4">
    <source>
        <dbReference type="HAMAP-Rule" id="MF_00740"/>
    </source>
</evidence>
<organism evidence="7 8">
    <name type="scientific">Deinococcus aerolatus</name>
    <dbReference type="NCBI Taxonomy" id="522487"/>
    <lineage>
        <taxon>Bacteria</taxon>
        <taxon>Thermotogati</taxon>
        <taxon>Deinococcota</taxon>
        <taxon>Deinococci</taxon>
        <taxon>Deinococcales</taxon>
        <taxon>Deinococcaceae</taxon>
        <taxon>Deinococcus</taxon>
    </lineage>
</organism>
<comment type="similarity">
    <text evidence="1 4">Belongs to the phosphopentomutase family.</text>
</comment>
<comment type="catalytic activity">
    <reaction evidence="4">
        <text>alpha-D-ribose 1-phosphate = D-ribose 5-phosphate</text>
        <dbReference type="Rhea" id="RHEA:18793"/>
        <dbReference type="ChEBI" id="CHEBI:57720"/>
        <dbReference type="ChEBI" id="CHEBI:78346"/>
        <dbReference type="EC" id="5.4.2.7"/>
    </reaction>
</comment>
<keyword evidence="4" id="KW-0963">Cytoplasm</keyword>
<dbReference type="NCBIfam" id="TIGR01696">
    <property type="entry name" value="deoB"/>
    <property type="match status" value="1"/>
</dbReference>
<dbReference type="EC" id="5.4.2.7" evidence="4 5"/>
<comment type="subcellular location">
    <subcellularLocation>
        <location evidence="4">Cytoplasm</location>
    </subcellularLocation>
</comment>
<comment type="function">
    <text evidence="4">Isomerase that catalyzes the conversion of deoxy-ribose 1-phosphate (dRib-1-P) and ribose 1-phosphate (Rib-1-P) to deoxy-ribose 5-phosphate (dRib-5-P) and ribose 5-phosphate (Rib-5-P), respectively.</text>
</comment>
<keyword evidence="4" id="KW-0413">Isomerase</keyword>
<feature type="binding site" evidence="4">
    <location>
        <position position="372"/>
    </location>
    <ligand>
        <name>Mn(2+)</name>
        <dbReference type="ChEBI" id="CHEBI:29035"/>
        <label>2</label>
    </ligand>
</feature>
<dbReference type="EMBL" id="BMOL01000019">
    <property type="protein sequence ID" value="GGL90941.1"/>
    <property type="molecule type" value="Genomic_DNA"/>
</dbReference>
<keyword evidence="3 4" id="KW-0464">Manganese</keyword>
<dbReference type="Pfam" id="PF01676">
    <property type="entry name" value="Metalloenzyme"/>
    <property type="match status" value="1"/>
</dbReference>
<proteinExistence type="inferred from homology"/>
<feature type="binding site" evidence="4">
    <location>
        <position position="360"/>
    </location>
    <ligand>
        <name>Mn(2+)</name>
        <dbReference type="ChEBI" id="CHEBI:29035"/>
        <label>1</label>
    </ligand>
</feature>
<dbReference type="Gene3D" id="3.30.70.1250">
    <property type="entry name" value="Phosphopentomutase"/>
    <property type="match status" value="1"/>
</dbReference>
<feature type="domain" description="Metalloenzyme" evidence="6">
    <location>
        <begin position="37"/>
        <end position="409"/>
    </location>
</feature>
<feature type="binding site" evidence="4">
    <location>
        <position position="42"/>
    </location>
    <ligand>
        <name>Mn(2+)</name>
        <dbReference type="ChEBI" id="CHEBI:29035"/>
        <label>1</label>
    </ligand>
</feature>
<comment type="caution">
    <text evidence="7">The sequence shown here is derived from an EMBL/GenBank/DDBJ whole genome shotgun (WGS) entry which is preliminary data.</text>
</comment>
<comment type="pathway">
    <text evidence="4">Carbohydrate degradation; 2-deoxy-D-ribose 1-phosphate degradation; D-glyceraldehyde 3-phosphate and acetaldehyde from 2-deoxy-alpha-D-ribose 1-phosphate: step 1/2.</text>
</comment>
<keyword evidence="2 4" id="KW-0479">Metal-binding</keyword>
<sequence>MREAGFQAAVRLRLRGQPRHARSGLAPRLTLGRMLLTIIVLDSVGAGELPDAQAFGDAGSHTLNHTLEAAPAHLPHLARLGLGHVPTVHTSPETVPDVPPMGGYGRMREVSPGKDTSTGHWEFMGVQLEHAFQIFPDGFPPAVMNPFDAATGHGHLCNRPYSGTEVIRDYGREHLKTGDPIVYTSGDSVFQIAAHEDVVPLETLYEWCEAARALLQGEYAVARVIARPFRGEWPFDRAGEHRRDFSLTPPPTVLDAVKAAGKQVIGIGKIPDIYAHQGFTEEIHTDNNADGIRKTIDRMQQAGRDGTSGLIFTNLVDFDAKFGHRRDPAGYSRCLAEFDAALPEILASVPEDGALIITSDHGNDPTWPGTDHTREHGLLLVHRPGLGGVDLGERATFADLGATTAEALGAVWTGPGESFWAALNDRD</sequence>
<dbReference type="InterPro" id="IPR017850">
    <property type="entry name" value="Alkaline_phosphatase_core_sf"/>
</dbReference>
<feature type="binding site" evidence="4">
    <location>
        <position position="324"/>
    </location>
    <ligand>
        <name>Mn(2+)</name>
        <dbReference type="ChEBI" id="CHEBI:29035"/>
        <label>2</label>
    </ligand>
</feature>
<dbReference type="InterPro" id="IPR010045">
    <property type="entry name" value="DeoB"/>
</dbReference>
<evidence type="ECO:0000313" key="8">
    <source>
        <dbReference type="Proteomes" id="UP000639973"/>
    </source>
</evidence>
<dbReference type="Gene3D" id="3.40.720.10">
    <property type="entry name" value="Alkaline Phosphatase, subunit A"/>
    <property type="match status" value="1"/>
</dbReference>
<comment type="catalytic activity">
    <reaction evidence="4">
        <text>2-deoxy-alpha-D-ribose 1-phosphate = 2-deoxy-D-ribose 5-phosphate</text>
        <dbReference type="Rhea" id="RHEA:27658"/>
        <dbReference type="ChEBI" id="CHEBI:57259"/>
        <dbReference type="ChEBI" id="CHEBI:62877"/>
        <dbReference type="EC" id="5.4.2.7"/>
    </reaction>
</comment>
<keyword evidence="8" id="KW-1185">Reference proteome</keyword>
<dbReference type="SUPFAM" id="SSF143856">
    <property type="entry name" value="DeoB insert domain-like"/>
    <property type="match status" value="1"/>
</dbReference>
<feature type="binding site" evidence="4">
    <location>
        <position position="319"/>
    </location>
    <ligand>
        <name>Mn(2+)</name>
        <dbReference type="ChEBI" id="CHEBI:29035"/>
        <label>2</label>
    </ligand>
</feature>
<dbReference type="CDD" id="cd16009">
    <property type="entry name" value="PPM"/>
    <property type="match status" value="1"/>
</dbReference>
<dbReference type="InterPro" id="IPR006124">
    <property type="entry name" value="Metalloenzyme"/>
</dbReference>
<evidence type="ECO:0000256" key="1">
    <source>
        <dbReference type="ARBA" id="ARBA00010373"/>
    </source>
</evidence>
<evidence type="ECO:0000256" key="3">
    <source>
        <dbReference type="ARBA" id="ARBA00023211"/>
    </source>
</evidence>
<dbReference type="NCBIfam" id="NF003766">
    <property type="entry name" value="PRK05362.1"/>
    <property type="match status" value="1"/>
</dbReference>
<evidence type="ECO:0000256" key="5">
    <source>
        <dbReference type="NCBIfam" id="TIGR01696"/>
    </source>
</evidence>
<reference evidence="8" key="1">
    <citation type="journal article" date="2019" name="Int. J. Syst. Evol. Microbiol.">
        <title>The Global Catalogue of Microorganisms (GCM) 10K type strain sequencing project: providing services to taxonomists for standard genome sequencing and annotation.</title>
        <authorList>
            <consortium name="The Broad Institute Genomics Platform"/>
            <consortium name="The Broad Institute Genome Sequencing Center for Infectious Disease"/>
            <person name="Wu L."/>
            <person name="Ma J."/>
        </authorList>
    </citation>
    <scope>NUCLEOTIDE SEQUENCE [LARGE SCALE GENOMIC DNA]</scope>
    <source>
        <strain evidence="8">JCM 15442</strain>
    </source>
</reference>
<protein>
    <recommendedName>
        <fullName evidence="4 5">Phosphopentomutase</fullName>
        <ecNumber evidence="4 5">5.4.2.7</ecNumber>
    </recommendedName>
    <alternativeName>
        <fullName evidence="4">Phosphodeoxyribomutase</fullName>
    </alternativeName>
</protein>
<dbReference type="HAMAP" id="MF_00740">
    <property type="entry name" value="Phosphopentomut"/>
    <property type="match status" value="1"/>
</dbReference>
<evidence type="ECO:0000256" key="2">
    <source>
        <dbReference type="ARBA" id="ARBA00022723"/>
    </source>
</evidence>
<dbReference type="PANTHER" id="PTHR21110:SF0">
    <property type="entry name" value="PHOSPHOPENTOMUTASE"/>
    <property type="match status" value="1"/>
</dbReference>
<evidence type="ECO:0000313" key="7">
    <source>
        <dbReference type="EMBL" id="GGL90941.1"/>
    </source>
</evidence>
<dbReference type="InterPro" id="IPR024052">
    <property type="entry name" value="Phosphopentomutase_DeoB_cap_sf"/>
</dbReference>
<dbReference type="PANTHER" id="PTHR21110">
    <property type="entry name" value="PHOSPHOPENTOMUTASE"/>
    <property type="match status" value="1"/>
</dbReference>
<gene>
    <name evidence="4 7" type="primary">deoB</name>
    <name evidence="7" type="ORF">GCM10010840_31250</name>
</gene>